<dbReference type="EMBL" id="BAMD01000004">
    <property type="protein sequence ID" value="GAF01939.1"/>
    <property type="molecule type" value="Genomic_DNA"/>
</dbReference>
<evidence type="ECO:0000313" key="2">
    <source>
        <dbReference type="Proteomes" id="UP000019402"/>
    </source>
</evidence>
<gene>
    <name evidence="1" type="ORF">JCM21142_1562</name>
</gene>
<organism evidence="1 2">
    <name type="scientific">Saccharicrinis fermentans DSM 9555 = JCM 21142</name>
    <dbReference type="NCBI Taxonomy" id="869213"/>
    <lineage>
        <taxon>Bacteria</taxon>
        <taxon>Pseudomonadati</taxon>
        <taxon>Bacteroidota</taxon>
        <taxon>Bacteroidia</taxon>
        <taxon>Marinilabiliales</taxon>
        <taxon>Marinilabiliaceae</taxon>
        <taxon>Saccharicrinis</taxon>
    </lineage>
</organism>
<dbReference type="STRING" id="869213.GCA_000517085_01535"/>
<protein>
    <recommendedName>
        <fullName evidence="3">Beta-xylosidase</fullName>
    </recommendedName>
</protein>
<dbReference type="eggNOG" id="COG1621">
    <property type="taxonomic scope" value="Bacteria"/>
</dbReference>
<reference evidence="1 2" key="1">
    <citation type="journal article" date="2014" name="Genome Announc.">
        <title>Draft Genome Sequence of Cytophaga fermentans JCM 21142T, a Facultative Anaerobe Isolated from Marine Mud.</title>
        <authorList>
            <person name="Starns D."/>
            <person name="Oshima K."/>
            <person name="Suda W."/>
            <person name="Iino T."/>
            <person name="Yuki M."/>
            <person name="Inoue J."/>
            <person name="Kitamura K."/>
            <person name="Iida T."/>
            <person name="Darby A."/>
            <person name="Hattori M."/>
            <person name="Ohkuma M."/>
        </authorList>
    </citation>
    <scope>NUCLEOTIDE SEQUENCE [LARGE SCALE GENOMIC DNA]</scope>
    <source>
        <strain evidence="1 2">JCM 21142</strain>
    </source>
</reference>
<dbReference type="Gene3D" id="2.115.10.20">
    <property type="entry name" value="Glycosyl hydrolase domain, family 43"/>
    <property type="match status" value="1"/>
</dbReference>
<comment type="caution">
    <text evidence="1">The sequence shown here is derived from an EMBL/GenBank/DDBJ whole genome shotgun (WGS) entry which is preliminary data.</text>
</comment>
<dbReference type="InterPro" id="IPR023296">
    <property type="entry name" value="Glyco_hydro_beta-prop_sf"/>
</dbReference>
<keyword evidence="2" id="KW-1185">Reference proteome</keyword>
<accession>W7YH61</accession>
<proteinExistence type="predicted"/>
<evidence type="ECO:0000313" key="1">
    <source>
        <dbReference type="EMBL" id="GAF01939.1"/>
    </source>
</evidence>
<evidence type="ECO:0008006" key="3">
    <source>
        <dbReference type="Google" id="ProtNLM"/>
    </source>
</evidence>
<dbReference type="SUPFAM" id="SSF75005">
    <property type="entry name" value="Arabinanase/levansucrase/invertase"/>
    <property type="match status" value="1"/>
</dbReference>
<sequence length="202" mass="22331">MYYTAVQPTPGRPEKIFENNSINDYTAIGLAIADSPDGPFIRAKNNPILEISSDSLDFDSYRIDDAAVLVKSNKIYLYYKGRSKVYGSKGARFTKMGVAMANEPEGPFVKHSEPLIEKGHEVLIWQQNGGVASLASLSKSIYFAKDGLHFVSAQDNLVNFPMAPGLYRPHLEDGNVANEVPGWGISMVQGKGFAYLLRYEMN</sequence>
<name>W7YH61_9BACT</name>
<dbReference type="Proteomes" id="UP000019402">
    <property type="component" value="Unassembled WGS sequence"/>
</dbReference>
<dbReference type="AlphaFoldDB" id="W7YH61"/>